<evidence type="ECO:0008006" key="2">
    <source>
        <dbReference type="Google" id="ProtNLM"/>
    </source>
</evidence>
<dbReference type="InterPro" id="IPR010696">
    <property type="entry name" value="DUF1272"/>
</dbReference>
<proteinExistence type="predicted"/>
<dbReference type="Pfam" id="PF06906">
    <property type="entry name" value="DUF1272"/>
    <property type="match status" value="1"/>
</dbReference>
<gene>
    <name evidence="1" type="ordered locus">Cyan7425_0090</name>
</gene>
<reference evidence="1" key="1">
    <citation type="submission" date="2009-01" db="EMBL/GenBank/DDBJ databases">
        <title>Complete sequence of plasmid2 Cyanothece sp. PCC 7425.</title>
        <authorList>
            <consortium name="US DOE Joint Genome Institute"/>
            <person name="Lucas S."/>
            <person name="Copeland A."/>
            <person name="Lapidus A."/>
            <person name="Glavina del Rio T."/>
            <person name="Dalin E."/>
            <person name="Tice H."/>
            <person name="Bruce D."/>
            <person name="Goodwin L."/>
            <person name="Pitluck S."/>
            <person name="Sims D."/>
            <person name="Meineke L."/>
            <person name="Brettin T."/>
            <person name="Detter J.C."/>
            <person name="Han C."/>
            <person name="Larimer F."/>
            <person name="Land M."/>
            <person name="Hauser L."/>
            <person name="Kyrpides N."/>
            <person name="Ovchinnikova G."/>
            <person name="Liberton M."/>
            <person name="Stoeckel J."/>
            <person name="Banerjee A."/>
            <person name="Singh A."/>
            <person name="Page L."/>
            <person name="Sato H."/>
            <person name="Zhao L."/>
            <person name="Sherman L."/>
            <person name="Pakrasi H."/>
            <person name="Richardson P."/>
        </authorList>
    </citation>
    <scope>NUCLEOTIDE SEQUENCE</scope>
    <source>
        <strain evidence="1">PCC 7425</strain>
        <plasmid evidence="1">pP742502</plasmid>
    </source>
</reference>
<name>B8HZE4_CYAP4</name>
<evidence type="ECO:0000313" key="1">
    <source>
        <dbReference type="EMBL" id="ACL47792.1"/>
    </source>
</evidence>
<sequence length="85" mass="9684">MIQLCPNCKCCNRDLLTDSPDAKIYSFECTFCVTCAESLLYGHCPNYNGELIVRPRRPASKLFKYPASLERVFKPTVCGNFKLIK</sequence>
<dbReference type="KEGG" id="cyn:Cyan7425_0090"/>
<accession>B8HZE4</accession>
<dbReference type="eggNOG" id="COG3813">
    <property type="taxonomic scope" value="Bacteria"/>
</dbReference>
<dbReference type="OrthoDB" id="9808883at2"/>
<dbReference type="AlphaFoldDB" id="B8HZE4"/>
<protein>
    <recommendedName>
        <fullName evidence="2">DUF1272 domain-containing protein</fullName>
    </recommendedName>
</protein>
<dbReference type="EMBL" id="CP001346">
    <property type="protein sequence ID" value="ACL47792.1"/>
    <property type="molecule type" value="Genomic_DNA"/>
</dbReference>
<keyword evidence="1" id="KW-0614">Plasmid</keyword>
<geneLocation type="plasmid" evidence="1">
    <name>pP742502</name>
</geneLocation>
<dbReference type="HOGENOM" id="CLU_179050_0_1_3"/>
<organism evidence="1">
    <name type="scientific">Cyanothece sp. (strain PCC 7425 / ATCC 29141)</name>
    <dbReference type="NCBI Taxonomy" id="395961"/>
    <lineage>
        <taxon>Bacteria</taxon>
        <taxon>Bacillati</taxon>
        <taxon>Cyanobacteriota</taxon>
        <taxon>Cyanophyceae</taxon>
        <taxon>Gomontiellales</taxon>
        <taxon>Cyanothecaceae</taxon>
        <taxon>Cyanothece</taxon>
    </lineage>
</organism>